<organism evidence="2 3">
    <name type="scientific">Pomacea canaliculata</name>
    <name type="common">Golden apple snail</name>
    <dbReference type="NCBI Taxonomy" id="400727"/>
    <lineage>
        <taxon>Eukaryota</taxon>
        <taxon>Metazoa</taxon>
        <taxon>Spiralia</taxon>
        <taxon>Lophotrochozoa</taxon>
        <taxon>Mollusca</taxon>
        <taxon>Gastropoda</taxon>
        <taxon>Caenogastropoda</taxon>
        <taxon>Architaenioglossa</taxon>
        <taxon>Ampullarioidea</taxon>
        <taxon>Ampullariidae</taxon>
        <taxon>Pomacea</taxon>
    </lineage>
</organism>
<dbReference type="InterPro" id="IPR006016">
    <property type="entry name" value="UspA"/>
</dbReference>
<proteinExistence type="predicted"/>
<protein>
    <recommendedName>
        <fullName evidence="1">UspA domain-containing protein</fullName>
    </recommendedName>
</protein>
<accession>A0A2T7NVT0</accession>
<dbReference type="EMBL" id="PZQS01000009">
    <property type="protein sequence ID" value="PVD25272.1"/>
    <property type="molecule type" value="Genomic_DNA"/>
</dbReference>
<feature type="domain" description="UspA" evidence="1">
    <location>
        <begin position="55"/>
        <end position="137"/>
    </location>
</feature>
<dbReference type="AlphaFoldDB" id="A0A2T7NVT0"/>
<dbReference type="PANTHER" id="PTHR31964">
    <property type="entry name" value="ADENINE NUCLEOTIDE ALPHA HYDROLASES-LIKE SUPERFAMILY PROTEIN"/>
    <property type="match status" value="1"/>
</dbReference>
<evidence type="ECO:0000259" key="1">
    <source>
        <dbReference type="Pfam" id="PF00582"/>
    </source>
</evidence>
<comment type="caution">
    <text evidence="2">The sequence shown here is derived from an EMBL/GenBank/DDBJ whole genome shotgun (WGS) entry which is preliminary data.</text>
</comment>
<dbReference type="InterPro" id="IPR014729">
    <property type="entry name" value="Rossmann-like_a/b/a_fold"/>
</dbReference>
<dbReference type="STRING" id="400727.A0A2T7NVT0"/>
<dbReference type="Proteomes" id="UP000245119">
    <property type="component" value="Linkage Group LG9"/>
</dbReference>
<dbReference type="InterPro" id="IPR006015">
    <property type="entry name" value="Universal_stress_UspA"/>
</dbReference>
<sequence>MQRRIMHKRRHYIKEIHRPGYRLHQEMKSLVMAQFSRVQTEARGTDSIHDLKLKEDNKIKLMKEKFTKLMEENNVEGEFHILGGKDTWHKVIEYQHNINAIMIVVGSRGLNAIRRTFMGSVSDSIVHHASCPVLVCRHP</sequence>
<dbReference type="Gene3D" id="3.40.50.620">
    <property type="entry name" value="HUPs"/>
    <property type="match status" value="1"/>
</dbReference>
<dbReference type="PANTHER" id="PTHR31964:SF113">
    <property type="entry name" value="USPA DOMAIN-CONTAINING PROTEIN"/>
    <property type="match status" value="1"/>
</dbReference>
<dbReference type="CDD" id="cd23659">
    <property type="entry name" value="USP_At3g01520-like"/>
    <property type="match status" value="1"/>
</dbReference>
<dbReference type="Pfam" id="PF00582">
    <property type="entry name" value="Usp"/>
    <property type="match status" value="1"/>
</dbReference>
<evidence type="ECO:0000313" key="3">
    <source>
        <dbReference type="Proteomes" id="UP000245119"/>
    </source>
</evidence>
<reference evidence="2 3" key="1">
    <citation type="submission" date="2018-04" db="EMBL/GenBank/DDBJ databases">
        <title>The genome of golden apple snail Pomacea canaliculata provides insight into stress tolerance and invasive adaptation.</title>
        <authorList>
            <person name="Liu C."/>
            <person name="Liu B."/>
            <person name="Ren Y."/>
            <person name="Zhang Y."/>
            <person name="Wang H."/>
            <person name="Li S."/>
            <person name="Jiang F."/>
            <person name="Yin L."/>
            <person name="Zhang G."/>
            <person name="Qian W."/>
            <person name="Fan W."/>
        </authorList>
    </citation>
    <scope>NUCLEOTIDE SEQUENCE [LARGE SCALE GENOMIC DNA]</scope>
    <source>
        <strain evidence="2">SZHN2017</strain>
        <tissue evidence="2">Muscle</tissue>
    </source>
</reference>
<dbReference type="PRINTS" id="PR01438">
    <property type="entry name" value="UNVRSLSTRESS"/>
</dbReference>
<name>A0A2T7NVT0_POMCA</name>
<gene>
    <name evidence="2" type="ORF">C0Q70_15770</name>
</gene>
<dbReference type="SUPFAM" id="SSF52402">
    <property type="entry name" value="Adenine nucleotide alpha hydrolases-like"/>
    <property type="match status" value="1"/>
</dbReference>
<dbReference type="OrthoDB" id="843225at2759"/>
<keyword evidence="3" id="KW-1185">Reference proteome</keyword>
<evidence type="ECO:0000313" key="2">
    <source>
        <dbReference type="EMBL" id="PVD25272.1"/>
    </source>
</evidence>